<reference evidence="9 10" key="1">
    <citation type="submission" date="2020-02" db="EMBL/GenBank/DDBJ databases">
        <title>Shewanella WXL01 sp. nov., a marine bacterium isolated from green algae in Luhuitou Fringing Reef (Northern South China Sea).</title>
        <authorList>
            <person name="Wang X."/>
        </authorList>
    </citation>
    <scope>NUCLEOTIDE SEQUENCE [LARGE SCALE GENOMIC DNA]</scope>
    <source>
        <strain evidence="9 10">MCCC 1A01895</strain>
    </source>
</reference>
<keyword evidence="2" id="KW-0133">Cell shape</keyword>
<dbReference type="Gene3D" id="1.25.40.650">
    <property type="match status" value="1"/>
</dbReference>
<evidence type="ECO:0000256" key="2">
    <source>
        <dbReference type="ARBA" id="ARBA00022960"/>
    </source>
</evidence>
<keyword evidence="7" id="KW-0449">Lipoprotein</keyword>
<gene>
    <name evidence="9" type="ORF">G3R48_09085</name>
</gene>
<feature type="chain" id="PRO_5047526977" evidence="8">
    <location>
        <begin position="24"/>
        <end position="607"/>
    </location>
</feature>
<evidence type="ECO:0000256" key="5">
    <source>
        <dbReference type="ARBA" id="ARBA00023139"/>
    </source>
</evidence>
<proteinExistence type="predicted"/>
<dbReference type="Proteomes" id="UP000811844">
    <property type="component" value="Unassembled WGS sequence"/>
</dbReference>
<keyword evidence="4" id="KW-0472">Membrane</keyword>
<dbReference type="Pfam" id="PF04348">
    <property type="entry name" value="LppC"/>
    <property type="match status" value="1"/>
</dbReference>
<keyword evidence="1 8" id="KW-0732">Signal</keyword>
<organism evidence="9 10">
    <name type="scientific">Shewanella intestini</name>
    <dbReference type="NCBI Taxonomy" id="2017544"/>
    <lineage>
        <taxon>Bacteria</taxon>
        <taxon>Pseudomonadati</taxon>
        <taxon>Pseudomonadota</taxon>
        <taxon>Gammaproteobacteria</taxon>
        <taxon>Alteromonadales</taxon>
        <taxon>Shewanellaceae</taxon>
        <taxon>Shewanella</taxon>
    </lineage>
</organism>
<keyword evidence="3" id="KW-0573">Peptidoglycan synthesis</keyword>
<comment type="caution">
    <text evidence="9">The sequence shown here is derived from an EMBL/GenBank/DDBJ whole genome shotgun (WGS) entry which is preliminary data.</text>
</comment>
<evidence type="ECO:0000256" key="7">
    <source>
        <dbReference type="ARBA" id="ARBA00023288"/>
    </source>
</evidence>
<evidence type="ECO:0000256" key="8">
    <source>
        <dbReference type="SAM" id="SignalP"/>
    </source>
</evidence>
<dbReference type="InterPro" id="IPR011990">
    <property type="entry name" value="TPR-like_helical_dom_sf"/>
</dbReference>
<keyword evidence="6" id="KW-0998">Cell outer membrane</keyword>
<keyword evidence="5" id="KW-0564">Palmitate</keyword>
<dbReference type="PANTHER" id="PTHR38038">
    <property type="entry name" value="PENICILLIN-BINDING PROTEIN ACTIVATOR LPOA"/>
    <property type="match status" value="1"/>
</dbReference>
<evidence type="ECO:0000256" key="1">
    <source>
        <dbReference type="ARBA" id="ARBA00022729"/>
    </source>
</evidence>
<feature type="signal peptide" evidence="8">
    <location>
        <begin position="1"/>
        <end position="23"/>
    </location>
</feature>
<name>A0ABS5I2L9_9GAMM</name>
<dbReference type="EMBL" id="JAAIKR010000007">
    <property type="protein sequence ID" value="MBR9728136.1"/>
    <property type="molecule type" value="Genomic_DNA"/>
</dbReference>
<dbReference type="InterPro" id="IPR028082">
    <property type="entry name" value="Peripla_BP_I"/>
</dbReference>
<keyword evidence="10" id="KW-1185">Reference proteome</keyword>
<evidence type="ECO:0000256" key="4">
    <source>
        <dbReference type="ARBA" id="ARBA00023136"/>
    </source>
</evidence>
<sequence length="607" mass="68321">MLKRLTATKIVCALLLSAFLAGCASKTPLPTIKIDSSLVSVEYAATKYLTAAKNSAMPELRDRYLLLAAHAYINDGNTEAAKSILTSMLPNMVTADTIKAEHLYLTTRIIDKTQSADVALAQFNYPQQWRLPLWQMATYHQYKAQLYKRNNQPIDQVRQLSLLSQYLPKDEAVLVNDDIWQRLQPLHEATLHAFMNDTSNPIFSGWLQLAYIAKHYAVSPSQLVKYLGQWQQQNPNHPGAVKLPSDLEKALSAKPYNPQKIAVLLPLSGSRASVAAPIKQGIVASYITRHNQGVKIQFYDTEKGIEQVYQQALGDNVDFIIGPLFSNDVEKALAINEQAQSTIPQLFLNQVEDIHSQPNQFYFSLSPTQEASDAAVKMFNDGIKNPLIFASNNSIGKRMATSFAQAWQQKADTEVEIHYYDAGDKMKLTVKDALGVKDSEARIKRMKEILGSTLKADFRSRQDIDAIYMASSAKDLILLKPFLDVNFSISSRPIALYTSSRARINTDVRQNMRELNGTMLSDIPWLMQSSDETRMVAELWSRWSNSKKRLFVMGFDAYELINRLAQMRAFPGYQHPGRSGMLTVTPEGVINRQLSWGKYINGQLKPL</sequence>
<dbReference type="RefSeq" id="WP_212593292.1">
    <property type="nucleotide sequence ID" value="NZ_JAAIKR010000007.1"/>
</dbReference>
<evidence type="ECO:0000313" key="9">
    <source>
        <dbReference type="EMBL" id="MBR9728136.1"/>
    </source>
</evidence>
<accession>A0ABS5I2L9</accession>
<dbReference type="Gene3D" id="1.25.40.10">
    <property type="entry name" value="Tetratricopeptide repeat domain"/>
    <property type="match status" value="1"/>
</dbReference>
<evidence type="ECO:0000256" key="3">
    <source>
        <dbReference type="ARBA" id="ARBA00022984"/>
    </source>
</evidence>
<dbReference type="CDD" id="cd06339">
    <property type="entry name" value="PBP1_YraM_LppC_lipoprotein-like"/>
    <property type="match status" value="1"/>
</dbReference>
<dbReference type="Gene3D" id="3.40.50.2300">
    <property type="match status" value="2"/>
</dbReference>
<evidence type="ECO:0000256" key="6">
    <source>
        <dbReference type="ARBA" id="ARBA00023237"/>
    </source>
</evidence>
<dbReference type="SUPFAM" id="SSF53822">
    <property type="entry name" value="Periplasmic binding protein-like I"/>
    <property type="match status" value="1"/>
</dbReference>
<dbReference type="PROSITE" id="PS51257">
    <property type="entry name" value="PROKAR_LIPOPROTEIN"/>
    <property type="match status" value="1"/>
</dbReference>
<protein>
    <submittedName>
        <fullName evidence="9">ABC transporter substrate-binding protein</fullName>
    </submittedName>
</protein>
<evidence type="ECO:0000313" key="10">
    <source>
        <dbReference type="Proteomes" id="UP000811844"/>
    </source>
</evidence>
<dbReference type="PANTHER" id="PTHR38038:SF1">
    <property type="entry name" value="PENICILLIN-BINDING PROTEIN ACTIVATOR LPOA"/>
    <property type="match status" value="1"/>
</dbReference>
<dbReference type="InterPro" id="IPR007443">
    <property type="entry name" value="LpoA"/>
</dbReference>